<comment type="similarity">
    <text evidence="1">Belongs to the sulfatase family.</text>
</comment>
<proteinExistence type="inferred from homology"/>
<reference evidence="7 8" key="1">
    <citation type="submission" date="2016-01" db="EMBL/GenBank/DDBJ databases">
        <title>Whole genome sequence and analysis of Micromonospora rosaria DSM 803, which can produce antibacterial substance rosamicin.</title>
        <authorList>
            <person name="Yang H."/>
            <person name="He X."/>
            <person name="Zhu D."/>
        </authorList>
    </citation>
    <scope>NUCLEOTIDE SEQUENCE [LARGE SCALE GENOMIC DNA]</scope>
    <source>
        <strain evidence="7 8">DSM 803</strain>
    </source>
</reference>
<dbReference type="PANTHER" id="PTHR45953">
    <property type="entry name" value="IDURONATE 2-SULFATASE"/>
    <property type="match status" value="1"/>
</dbReference>
<evidence type="ECO:0000256" key="3">
    <source>
        <dbReference type="ARBA" id="ARBA00022801"/>
    </source>
</evidence>
<evidence type="ECO:0000256" key="1">
    <source>
        <dbReference type="ARBA" id="ARBA00008779"/>
    </source>
</evidence>
<dbReference type="InterPro" id="IPR017785">
    <property type="entry name" value="Choline-sulfatase"/>
</dbReference>
<accession>A0A136PMH9</accession>
<gene>
    <name evidence="7" type="ORF">AWW66_23215</name>
</gene>
<feature type="domain" description="Sulfatase N-terminal" evidence="5">
    <location>
        <begin position="21"/>
        <end position="374"/>
    </location>
</feature>
<dbReference type="InterPro" id="IPR025863">
    <property type="entry name" value="Choline_sulf_C_dom"/>
</dbReference>
<keyword evidence="8" id="KW-1185">Reference proteome</keyword>
<dbReference type="Pfam" id="PF12411">
    <property type="entry name" value="Choline_sulf_C"/>
    <property type="match status" value="1"/>
</dbReference>
<comment type="caution">
    <text evidence="7">The sequence shown here is derived from an EMBL/GenBank/DDBJ whole genome shotgun (WGS) entry which is preliminary data.</text>
</comment>
<dbReference type="InterPro" id="IPR017850">
    <property type="entry name" value="Alkaline_phosphatase_core_sf"/>
</dbReference>
<evidence type="ECO:0000256" key="4">
    <source>
        <dbReference type="SAM" id="MobiDB-lite"/>
    </source>
</evidence>
<dbReference type="GO" id="GO:0046872">
    <property type="term" value="F:metal ion binding"/>
    <property type="evidence" value="ECO:0007669"/>
    <property type="project" value="UniProtKB-KW"/>
</dbReference>
<dbReference type="Proteomes" id="UP000070620">
    <property type="component" value="Unassembled WGS sequence"/>
</dbReference>
<dbReference type="PROSITE" id="PS00149">
    <property type="entry name" value="SULFATASE_2"/>
    <property type="match status" value="1"/>
</dbReference>
<sequence>MTRPAPTTVEGDRVTPPGSRPNILLLMADQLSAFGTGPYGNTDVLTPNLDDLAARGTVLSHAYCNAPLCVPSRAALMTGRLPSDVPSNDNAEEFPTSVPTFAHTLRRAGYRTILAGKMHFVGPDQLHGFEERLTTDIFPPDLTWTRPWEEQGDPPRLSGAQQNGGREYLDILRSSGTLPWTYQMHYDEEVRFAALQRLRELSLATDDRADEPWLMVASFTQPHDPYVAPPEYWNRYEGRPIALPEPPPTDVPPHPLDVWVNSYHGVDRGTVTDETTYLARRGYYAMTSYIDDVVGSFMSELERFGVLDNTVVVFTSDHGDQLGEHGMYFKRTMREWSVRVPLIMAGPGVAAGHRVRTPVSLVDLHPTLADLAGARPPEWVSDHFAGTSLAAAVRERSEVVAGHPGVVIENSAEGTLRPVRAVVRDHHKLVYARDLPDQLYDLRADPQELTNLAEEQGHDEVRLRLRERALTGWDPELAEKEMVASQRMRTYLGEALRHGRHTSWAYEPRVDAAHRWIRSTDDDPWDPLCGF</sequence>
<evidence type="ECO:0000313" key="7">
    <source>
        <dbReference type="EMBL" id="KXK59623.1"/>
    </source>
</evidence>
<dbReference type="Gene3D" id="3.40.720.10">
    <property type="entry name" value="Alkaline Phosphatase, subunit A"/>
    <property type="match status" value="1"/>
</dbReference>
<feature type="region of interest" description="Disordered" evidence="4">
    <location>
        <begin position="144"/>
        <end position="163"/>
    </location>
</feature>
<dbReference type="PANTHER" id="PTHR45953:SF1">
    <property type="entry name" value="IDURONATE 2-SULFATASE"/>
    <property type="match status" value="1"/>
</dbReference>
<dbReference type="SUPFAM" id="SSF53649">
    <property type="entry name" value="Alkaline phosphatase-like"/>
    <property type="match status" value="1"/>
</dbReference>
<evidence type="ECO:0000256" key="2">
    <source>
        <dbReference type="ARBA" id="ARBA00022723"/>
    </source>
</evidence>
<keyword evidence="2" id="KW-0479">Metal-binding</keyword>
<dbReference type="Pfam" id="PF00884">
    <property type="entry name" value="Sulfatase"/>
    <property type="match status" value="1"/>
</dbReference>
<keyword evidence="3" id="KW-0378">Hydrolase</keyword>
<evidence type="ECO:0000313" key="8">
    <source>
        <dbReference type="Proteomes" id="UP000070620"/>
    </source>
</evidence>
<feature type="region of interest" description="Disordered" evidence="4">
    <location>
        <begin position="1"/>
        <end position="20"/>
    </location>
</feature>
<dbReference type="EMBL" id="LRQV01000104">
    <property type="protein sequence ID" value="KXK59623.1"/>
    <property type="molecule type" value="Genomic_DNA"/>
</dbReference>
<name>A0A136PMH9_9ACTN</name>
<evidence type="ECO:0000259" key="6">
    <source>
        <dbReference type="Pfam" id="PF12411"/>
    </source>
</evidence>
<feature type="domain" description="Choline sulfatase enzyme C-terminal" evidence="6">
    <location>
        <begin position="481"/>
        <end position="522"/>
    </location>
</feature>
<protein>
    <recommendedName>
        <fullName evidence="9">Choline-sulfatase</fullName>
    </recommendedName>
</protein>
<evidence type="ECO:0008006" key="9">
    <source>
        <dbReference type="Google" id="ProtNLM"/>
    </source>
</evidence>
<dbReference type="InterPro" id="IPR000917">
    <property type="entry name" value="Sulfatase_N"/>
</dbReference>
<dbReference type="InterPro" id="IPR024607">
    <property type="entry name" value="Sulfatase_CS"/>
</dbReference>
<evidence type="ECO:0000259" key="5">
    <source>
        <dbReference type="Pfam" id="PF00884"/>
    </source>
</evidence>
<dbReference type="GO" id="GO:0008484">
    <property type="term" value="F:sulfuric ester hydrolase activity"/>
    <property type="evidence" value="ECO:0007669"/>
    <property type="project" value="TreeGrafter"/>
</dbReference>
<dbReference type="NCBIfam" id="TIGR03417">
    <property type="entry name" value="chol_sulfatase"/>
    <property type="match status" value="1"/>
</dbReference>
<dbReference type="GO" id="GO:0005737">
    <property type="term" value="C:cytoplasm"/>
    <property type="evidence" value="ECO:0007669"/>
    <property type="project" value="TreeGrafter"/>
</dbReference>
<dbReference type="AlphaFoldDB" id="A0A136PMH9"/>
<organism evidence="7 8">
    <name type="scientific">Micromonospora rosaria</name>
    <dbReference type="NCBI Taxonomy" id="47874"/>
    <lineage>
        <taxon>Bacteria</taxon>
        <taxon>Bacillati</taxon>
        <taxon>Actinomycetota</taxon>
        <taxon>Actinomycetes</taxon>
        <taxon>Micromonosporales</taxon>
        <taxon>Micromonosporaceae</taxon>
        <taxon>Micromonospora</taxon>
    </lineage>
</organism>